<dbReference type="PROSITE" id="PS51449">
    <property type="entry name" value="MTTASE_N"/>
    <property type="match status" value="1"/>
</dbReference>
<evidence type="ECO:0000259" key="3">
    <source>
        <dbReference type="PROSITE" id="PS51449"/>
    </source>
</evidence>
<keyword evidence="1" id="KW-0808">Transferase</keyword>
<evidence type="ECO:0000313" key="4">
    <source>
        <dbReference type="EMBL" id="RTZ76997.1"/>
    </source>
</evidence>
<protein>
    <recommendedName>
        <fullName evidence="3">MTTase N-terminal domain-containing protein</fullName>
    </recommendedName>
</protein>
<dbReference type="GO" id="GO:0035598">
    <property type="term" value="F:tRNA (N(6)-L-threonylcarbamoyladenosine(37)-C(2))-methylthiotransferase activity"/>
    <property type="evidence" value="ECO:0007669"/>
    <property type="project" value="TreeGrafter"/>
</dbReference>
<sequence>MSLLSETALPPDSETFTADELNEGQEPAKKRVSFHTLGCRLNQSETGVLARSFEQQGYAVVPDYARAEIYVLNTCTVTEHSDAKNRQIIRKLHRQNPEAIIAVVGCY</sequence>
<evidence type="ECO:0000313" key="5">
    <source>
        <dbReference type="Proteomes" id="UP000286801"/>
    </source>
</evidence>
<accession>A0A432G0L7</accession>
<feature type="domain" description="MTTase N-terminal" evidence="3">
    <location>
        <begin position="30"/>
        <end position="107"/>
    </location>
</feature>
<comment type="caution">
    <text evidence="4">The sequence shown here is derived from an EMBL/GenBank/DDBJ whole genome shotgun (WGS) entry which is preliminary data.</text>
</comment>
<dbReference type="Pfam" id="PF00919">
    <property type="entry name" value="UPF0004"/>
    <property type="match status" value="1"/>
</dbReference>
<evidence type="ECO:0000256" key="2">
    <source>
        <dbReference type="SAM" id="MobiDB-lite"/>
    </source>
</evidence>
<dbReference type="GO" id="GO:0051539">
    <property type="term" value="F:4 iron, 4 sulfur cluster binding"/>
    <property type="evidence" value="ECO:0007669"/>
    <property type="project" value="UniProtKB-KW"/>
</dbReference>
<feature type="region of interest" description="Disordered" evidence="2">
    <location>
        <begin position="1"/>
        <end position="29"/>
    </location>
</feature>
<dbReference type="InterPro" id="IPR038135">
    <property type="entry name" value="Methylthiotransferase_N_sf"/>
</dbReference>
<reference evidence="4 5" key="1">
    <citation type="submission" date="2018-06" db="EMBL/GenBank/DDBJ databases">
        <title>Combined omics and stable isotope probing to characterize newly discovered Mariana Back-Arc vent microbial communities.</title>
        <authorList>
            <person name="Trembath-Reichert E."/>
            <person name="Huber J.A."/>
        </authorList>
    </citation>
    <scope>NUCLEOTIDE SEQUENCE [LARGE SCALE GENOMIC DNA]</scope>
    <source>
        <strain evidence="4">MAG 63_1</strain>
    </source>
</reference>
<dbReference type="AlphaFoldDB" id="A0A432G0L7"/>
<dbReference type="InterPro" id="IPR013848">
    <property type="entry name" value="Methylthiotransferase_N"/>
</dbReference>
<dbReference type="PANTHER" id="PTHR11918:SF45">
    <property type="entry name" value="THREONYLCARBAMOYLADENOSINE TRNA METHYLTHIOTRANSFERASE"/>
    <property type="match status" value="1"/>
</dbReference>
<feature type="non-terminal residue" evidence="4">
    <location>
        <position position="107"/>
    </location>
</feature>
<gene>
    <name evidence="4" type="ORF">DSY97_10825</name>
</gene>
<dbReference type="GO" id="GO:0046872">
    <property type="term" value="F:metal ion binding"/>
    <property type="evidence" value="ECO:0007669"/>
    <property type="project" value="UniProtKB-KW"/>
</dbReference>
<name>A0A432G0L7_9DELT</name>
<dbReference type="PANTHER" id="PTHR11918">
    <property type="entry name" value="RADICAL SAM PROTEINS"/>
    <property type="match status" value="1"/>
</dbReference>
<dbReference type="Gene3D" id="3.40.50.12160">
    <property type="entry name" value="Methylthiotransferase, N-terminal domain"/>
    <property type="match status" value="1"/>
</dbReference>
<evidence type="ECO:0000256" key="1">
    <source>
        <dbReference type="ARBA" id="ARBA00022679"/>
    </source>
</evidence>
<organism evidence="4 5">
    <name type="scientific">SAR324 cluster bacterium</name>
    <dbReference type="NCBI Taxonomy" id="2024889"/>
    <lineage>
        <taxon>Bacteria</taxon>
        <taxon>Deltaproteobacteria</taxon>
        <taxon>SAR324 cluster</taxon>
    </lineage>
</organism>
<dbReference type="EMBL" id="QNZL01000289">
    <property type="protein sequence ID" value="RTZ76997.1"/>
    <property type="molecule type" value="Genomic_DNA"/>
</dbReference>
<dbReference type="Proteomes" id="UP000286801">
    <property type="component" value="Unassembled WGS sequence"/>
</dbReference>
<proteinExistence type="predicted"/>